<name>A0ABT8CAH5_9BACT</name>
<sequence>MKNSAQLQIFNTIGEAKVSYRTTGQPYAKVSSSIDVNGFLKTIWDQDTIEYTESFCVLSINRANKIIAYRFVSTGGTAAVIVDPKTIFQFGLLTNANALILAHNHPSGNLKPSHADLKITKKLVSGGQFIDMPILDHLIITKEGYYSLADEGQI</sequence>
<dbReference type="PANTHER" id="PTHR30471:SF3">
    <property type="entry name" value="UPF0758 PROTEIN YEES-RELATED"/>
    <property type="match status" value="1"/>
</dbReference>
<dbReference type="InterPro" id="IPR001405">
    <property type="entry name" value="UPF0758"/>
</dbReference>
<evidence type="ECO:0000256" key="1">
    <source>
        <dbReference type="ARBA" id="ARBA00022670"/>
    </source>
</evidence>
<dbReference type="PROSITE" id="PS01302">
    <property type="entry name" value="UPF0758"/>
    <property type="match status" value="1"/>
</dbReference>
<dbReference type="Pfam" id="PF04002">
    <property type="entry name" value="RadC"/>
    <property type="match status" value="1"/>
</dbReference>
<accession>A0ABT8CAH5</accession>
<organism evidence="7 8">
    <name type="scientific">Cyclobacterium jeungdonense</name>
    <dbReference type="NCBI Taxonomy" id="708087"/>
    <lineage>
        <taxon>Bacteria</taxon>
        <taxon>Pseudomonadati</taxon>
        <taxon>Bacteroidota</taxon>
        <taxon>Cytophagia</taxon>
        <taxon>Cytophagales</taxon>
        <taxon>Cyclobacteriaceae</taxon>
        <taxon>Cyclobacterium</taxon>
    </lineage>
</organism>
<dbReference type="PANTHER" id="PTHR30471">
    <property type="entry name" value="DNA REPAIR PROTEIN RADC"/>
    <property type="match status" value="1"/>
</dbReference>
<evidence type="ECO:0000313" key="8">
    <source>
        <dbReference type="Proteomes" id="UP001236663"/>
    </source>
</evidence>
<protein>
    <submittedName>
        <fullName evidence="7">JAB domain-containing protein</fullName>
    </submittedName>
</protein>
<dbReference type="Proteomes" id="UP001236663">
    <property type="component" value="Unassembled WGS sequence"/>
</dbReference>
<dbReference type="CDD" id="cd08071">
    <property type="entry name" value="MPN_DUF2466"/>
    <property type="match status" value="1"/>
</dbReference>
<keyword evidence="1" id="KW-0645">Protease</keyword>
<evidence type="ECO:0000313" key="7">
    <source>
        <dbReference type="EMBL" id="MDN3688681.1"/>
    </source>
</evidence>
<evidence type="ECO:0000256" key="5">
    <source>
        <dbReference type="ARBA" id="ARBA00023049"/>
    </source>
</evidence>
<dbReference type="InterPro" id="IPR020891">
    <property type="entry name" value="UPF0758_CS"/>
</dbReference>
<dbReference type="RefSeq" id="WP_163386514.1">
    <property type="nucleotide sequence ID" value="NZ_JAUFQS010000012.1"/>
</dbReference>
<keyword evidence="3" id="KW-0378">Hydrolase</keyword>
<gene>
    <name evidence="7" type="ORF">QWZ15_12630</name>
</gene>
<dbReference type="Gene3D" id="3.40.140.10">
    <property type="entry name" value="Cytidine Deaminase, domain 2"/>
    <property type="match status" value="1"/>
</dbReference>
<dbReference type="InterPro" id="IPR037518">
    <property type="entry name" value="MPN"/>
</dbReference>
<evidence type="ECO:0000256" key="3">
    <source>
        <dbReference type="ARBA" id="ARBA00022801"/>
    </source>
</evidence>
<keyword evidence="5" id="KW-0482">Metalloprotease</keyword>
<dbReference type="EMBL" id="JAUFQS010000012">
    <property type="protein sequence ID" value="MDN3688681.1"/>
    <property type="molecule type" value="Genomic_DNA"/>
</dbReference>
<keyword evidence="4" id="KW-0862">Zinc</keyword>
<comment type="caution">
    <text evidence="7">The sequence shown here is derived from an EMBL/GenBank/DDBJ whole genome shotgun (WGS) entry which is preliminary data.</text>
</comment>
<reference evidence="8" key="1">
    <citation type="journal article" date="2019" name="Int. J. Syst. Evol. Microbiol.">
        <title>The Global Catalogue of Microorganisms (GCM) 10K type strain sequencing project: providing services to taxonomists for standard genome sequencing and annotation.</title>
        <authorList>
            <consortium name="The Broad Institute Genomics Platform"/>
            <consortium name="The Broad Institute Genome Sequencing Center for Infectious Disease"/>
            <person name="Wu L."/>
            <person name="Ma J."/>
        </authorList>
    </citation>
    <scope>NUCLEOTIDE SEQUENCE [LARGE SCALE GENOMIC DNA]</scope>
    <source>
        <strain evidence="8">CECT 7706</strain>
    </source>
</reference>
<evidence type="ECO:0000259" key="6">
    <source>
        <dbReference type="PROSITE" id="PS50249"/>
    </source>
</evidence>
<dbReference type="InterPro" id="IPR025657">
    <property type="entry name" value="RadC_JAB"/>
</dbReference>
<evidence type="ECO:0000256" key="4">
    <source>
        <dbReference type="ARBA" id="ARBA00022833"/>
    </source>
</evidence>
<proteinExistence type="predicted"/>
<dbReference type="PROSITE" id="PS50249">
    <property type="entry name" value="MPN"/>
    <property type="match status" value="1"/>
</dbReference>
<feature type="domain" description="MPN" evidence="6">
    <location>
        <begin position="29"/>
        <end position="154"/>
    </location>
</feature>
<keyword evidence="2" id="KW-0479">Metal-binding</keyword>
<keyword evidence="8" id="KW-1185">Reference proteome</keyword>
<evidence type="ECO:0000256" key="2">
    <source>
        <dbReference type="ARBA" id="ARBA00022723"/>
    </source>
</evidence>